<dbReference type="InterPro" id="IPR010879">
    <property type="entry name" value="DUF1508"/>
</dbReference>
<organism evidence="2 3">
    <name type="scientific">Larkinella knui</name>
    <dbReference type="NCBI Taxonomy" id="2025310"/>
    <lineage>
        <taxon>Bacteria</taxon>
        <taxon>Pseudomonadati</taxon>
        <taxon>Bacteroidota</taxon>
        <taxon>Cytophagia</taxon>
        <taxon>Cytophagales</taxon>
        <taxon>Spirosomataceae</taxon>
        <taxon>Larkinella</taxon>
    </lineage>
</organism>
<evidence type="ECO:0000313" key="3">
    <source>
        <dbReference type="Proteomes" id="UP000274271"/>
    </source>
</evidence>
<proteinExistence type="predicted"/>
<dbReference type="Proteomes" id="UP000274271">
    <property type="component" value="Unassembled WGS sequence"/>
</dbReference>
<comment type="caution">
    <text evidence="2">The sequence shown here is derived from an EMBL/GenBank/DDBJ whole genome shotgun (WGS) entry which is preliminary data.</text>
</comment>
<sequence>MTLMYFIIEEAKSPGHYQVRLLTQNHQPLMTSEFLATKDACLRCIRMVKRAAAHEDNFIRWDIDKHCFNLHYGDDSLMIGAMKYKSAEARDLAIATSRLAIIEAPVEDYTTSMRQAA</sequence>
<protein>
    <submittedName>
        <fullName evidence="2">DUF1508 domain-containing protein</fullName>
    </submittedName>
</protein>
<dbReference type="InterPro" id="IPR036913">
    <property type="entry name" value="YegP-like_sf"/>
</dbReference>
<dbReference type="RefSeq" id="WP_124903781.1">
    <property type="nucleotide sequence ID" value="NZ_RQJP01000001.1"/>
</dbReference>
<name>A0A3P1CVJ3_9BACT</name>
<dbReference type="SUPFAM" id="SSF160113">
    <property type="entry name" value="YegP-like"/>
    <property type="match status" value="1"/>
</dbReference>
<gene>
    <name evidence="2" type="ORF">EHT87_03195</name>
</gene>
<dbReference type="OrthoDB" id="961103at2"/>
<feature type="domain" description="DUF1508" evidence="1">
    <location>
        <begin position="15"/>
        <end position="55"/>
    </location>
</feature>
<evidence type="ECO:0000259" key="1">
    <source>
        <dbReference type="Pfam" id="PF07411"/>
    </source>
</evidence>
<evidence type="ECO:0000313" key="2">
    <source>
        <dbReference type="EMBL" id="RRB17303.1"/>
    </source>
</evidence>
<dbReference type="Pfam" id="PF07411">
    <property type="entry name" value="DUF1508"/>
    <property type="match status" value="1"/>
</dbReference>
<dbReference type="EMBL" id="RQJP01000001">
    <property type="protein sequence ID" value="RRB17303.1"/>
    <property type="molecule type" value="Genomic_DNA"/>
</dbReference>
<reference evidence="2 3" key="1">
    <citation type="submission" date="2018-11" db="EMBL/GenBank/DDBJ databases">
        <authorList>
            <person name="Zhou Z."/>
            <person name="Wang G."/>
        </authorList>
    </citation>
    <scope>NUCLEOTIDE SEQUENCE [LARGE SCALE GENOMIC DNA]</scope>
    <source>
        <strain evidence="2 3">KCTC42998</strain>
    </source>
</reference>
<keyword evidence="3" id="KW-1185">Reference proteome</keyword>
<dbReference type="Gene3D" id="2.30.29.80">
    <property type="match status" value="1"/>
</dbReference>
<dbReference type="AlphaFoldDB" id="A0A3P1CVJ3"/>
<accession>A0A3P1CVJ3</accession>